<dbReference type="RefSeq" id="WP_051196323.1">
    <property type="nucleotide sequence ID" value="NZ_CABMJC010000003.1"/>
</dbReference>
<dbReference type="Proteomes" id="UP000246114">
    <property type="component" value="Unassembled WGS sequence"/>
</dbReference>
<dbReference type="Proteomes" id="UP000182135">
    <property type="component" value="Unassembled WGS sequence"/>
</dbReference>
<dbReference type="OrthoDB" id="2648199at2"/>
<dbReference type="EMBL" id="QAMZ01000039">
    <property type="protein sequence ID" value="PWL53275.1"/>
    <property type="molecule type" value="Genomic_DNA"/>
</dbReference>
<dbReference type="AlphaFoldDB" id="A0A1I2KFI1"/>
<dbReference type="GeneID" id="90544068"/>
<organism evidence="2 3">
    <name type="scientific">Clostridium cadaveris</name>
    <dbReference type="NCBI Taxonomy" id="1529"/>
    <lineage>
        <taxon>Bacteria</taxon>
        <taxon>Bacillati</taxon>
        <taxon>Bacillota</taxon>
        <taxon>Clostridia</taxon>
        <taxon>Eubacteriales</taxon>
        <taxon>Clostridiaceae</taxon>
        <taxon>Clostridium</taxon>
    </lineage>
</organism>
<accession>A0A1I2KFI1</accession>
<dbReference type="EMBL" id="FOOE01000005">
    <property type="protein sequence ID" value="SFF63871.1"/>
    <property type="molecule type" value="Genomic_DNA"/>
</dbReference>
<evidence type="ECO:0000313" key="1">
    <source>
        <dbReference type="EMBL" id="PWL53275.1"/>
    </source>
</evidence>
<reference evidence="1 4" key="2">
    <citation type="submission" date="2018-03" db="EMBL/GenBank/DDBJ databases">
        <title>The uncultured portion of the human microbiome is neutrally assembled.</title>
        <authorList>
            <person name="Jeraldo P."/>
            <person name="Boardman L."/>
            <person name="White B.A."/>
            <person name="Nelson H."/>
            <person name="Goldenfeld N."/>
            <person name="Chia N."/>
        </authorList>
    </citation>
    <scope>NUCLEOTIDE SEQUENCE [LARGE SCALE GENOMIC DNA]</scope>
    <source>
        <strain evidence="1">CIM:MAG 903</strain>
    </source>
</reference>
<evidence type="ECO:0000313" key="3">
    <source>
        <dbReference type="Proteomes" id="UP000182135"/>
    </source>
</evidence>
<evidence type="ECO:0000313" key="2">
    <source>
        <dbReference type="EMBL" id="SFF63871.1"/>
    </source>
</evidence>
<name>A0A1I2KFI1_9CLOT</name>
<dbReference type="eggNOG" id="ENOG50328Q6">
    <property type="taxonomic scope" value="Bacteria"/>
</dbReference>
<dbReference type="STRING" id="1529.SAMN04487885_10516"/>
<evidence type="ECO:0000313" key="4">
    <source>
        <dbReference type="Proteomes" id="UP000246114"/>
    </source>
</evidence>
<gene>
    <name evidence="1" type="ORF">DBY38_08110</name>
    <name evidence="2" type="ORF">SAMN04487885_10516</name>
</gene>
<proteinExistence type="predicted"/>
<keyword evidence="3" id="KW-1185">Reference proteome</keyword>
<protein>
    <submittedName>
        <fullName evidence="2">Uncharacterized protein</fullName>
    </submittedName>
</protein>
<sequence>MIWIECIKSIASTGKAGKCPYCGNINTDYAHVKVDNENGYLDVWCNECKKMGHISRVRINKEIKNVINLDEVHKVIPKYEITY</sequence>
<reference evidence="2 3" key="1">
    <citation type="submission" date="2016-10" db="EMBL/GenBank/DDBJ databases">
        <authorList>
            <person name="de Groot N.N."/>
        </authorList>
    </citation>
    <scope>NUCLEOTIDE SEQUENCE [LARGE SCALE GENOMIC DNA]</scope>
    <source>
        <strain evidence="2 3">NLAE-zl-G419</strain>
    </source>
</reference>